<accession>A0ABZ1IDI3</accession>
<reference evidence="2 3" key="1">
    <citation type="journal article" date="2015" name="Int. J. Syst. Evol. Microbiol.">
        <title>Amycolatopsis rhabdoformis sp. nov., an actinomycete isolated from a tropical forest soil.</title>
        <authorList>
            <person name="Souza W.R."/>
            <person name="Silva R.E."/>
            <person name="Goodfellow M."/>
            <person name="Busarakam K."/>
            <person name="Figueiro F.S."/>
            <person name="Ferreira D."/>
            <person name="Rodrigues-Filho E."/>
            <person name="Moraes L.A.B."/>
            <person name="Zucchi T.D."/>
        </authorList>
    </citation>
    <scope>NUCLEOTIDE SEQUENCE [LARGE SCALE GENOMIC DNA]</scope>
    <source>
        <strain evidence="2 3">NCIMB 14900</strain>
    </source>
</reference>
<proteinExistence type="predicted"/>
<feature type="transmembrane region" description="Helical" evidence="1">
    <location>
        <begin position="6"/>
        <end position="24"/>
    </location>
</feature>
<keyword evidence="3" id="KW-1185">Reference proteome</keyword>
<sequence length="214" mass="22148">MFSSPALSWLFTVVFALTGLYSLYRFAGLVSGTGRAGDRAAELTHLLMSVAMIGMTWAWTGLPDAPSGVLQLAVFGLLALWFAGRLLAGGHGIFGGYHLLMALAMVWMVATMPLLMGGMPGMAAGGGMADMPDMPGMSTSGAAPVSSGPVVTPGWVRLTTVVLVVLSAAAAAGWLARGLRRRAPSAADHHSHRYDAACHTLMSLGMGGMLLAML</sequence>
<name>A0ABZ1IDI3_9PSEU</name>
<dbReference type="Pfam" id="PF17197">
    <property type="entry name" value="DUF5134"/>
    <property type="match status" value="1"/>
</dbReference>
<evidence type="ECO:0000313" key="2">
    <source>
        <dbReference type="EMBL" id="WSE32136.1"/>
    </source>
</evidence>
<keyword evidence="1" id="KW-0472">Membrane</keyword>
<dbReference type="Proteomes" id="UP001330812">
    <property type="component" value="Chromosome"/>
</dbReference>
<organism evidence="2 3">
    <name type="scientific">Amycolatopsis rhabdoformis</name>
    <dbReference type="NCBI Taxonomy" id="1448059"/>
    <lineage>
        <taxon>Bacteria</taxon>
        <taxon>Bacillati</taxon>
        <taxon>Actinomycetota</taxon>
        <taxon>Actinomycetes</taxon>
        <taxon>Pseudonocardiales</taxon>
        <taxon>Pseudonocardiaceae</taxon>
        <taxon>Amycolatopsis</taxon>
    </lineage>
</organism>
<feature type="transmembrane region" description="Helical" evidence="1">
    <location>
        <begin position="68"/>
        <end position="87"/>
    </location>
</feature>
<feature type="transmembrane region" description="Helical" evidence="1">
    <location>
        <begin position="45"/>
        <end position="62"/>
    </location>
</feature>
<feature type="transmembrane region" description="Helical" evidence="1">
    <location>
        <begin position="155"/>
        <end position="176"/>
    </location>
</feature>
<evidence type="ECO:0000256" key="1">
    <source>
        <dbReference type="SAM" id="Phobius"/>
    </source>
</evidence>
<dbReference type="EMBL" id="CP142149">
    <property type="protein sequence ID" value="WSE32136.1"/>
    <property type="molecule type" value="Genomic_DNA"/>
</dbReference>
<dbReference type="RefSeq" id="WP_326834944.1">
    <property type="nucleotide sequence ID" value="NZ_CP142149.1"/>
</dbReference>
<protein>
    <submittedName>
        <fullName evidence="2">DUF5134 domain-containing protein</fullName>
    </submittedName>
</protein>
<dbReference type="InterPro" id="IPR033458">
    <property type="entry name" value="DUF5134"/>
</dbReference>
<evidence type="ECO:0000313" key="3">
    <source>
        <dbReference type="Proteomes" id="UP001330812"/>
    </source>
</evidence>
<feature type="transmembrane region" description="Helical" evidence="1">
    <location>
        <begin position="99"/>
        <end position="119"/>
    </location>
</feature>
<gene>
    <name evidence="2" type="ORF">VSH64_08445</name>
</gene>
<keyword evidence="1" id="KW-0812">Transmembrane</keyword>
<keyword evidence="1" id="KW-1133">Transmembrane helix</keyword>